<evidence type="ECO:0000256" key="2">
    <source>
        <dbReference type="ARBA" id="ARBA00022823"/>
    </source>
</evidence>
<feature type="domain" description="Lipoyl-binding" evidence="3">
    <location>
        <begin position="35"/>
        <end position="117"/>
    </location>
</feature>
<evidence type="ECO:0000256" key="1">
    <source>
        <dbReference type="ARBA" id="ARBA00009249"/>
    </source>
</evidence>
<accession>A0A0P6X780</accession>
<evidence type="ECO:0000313" key="5">
    <source>
        <dbReference type="Proteomes" id="UP000050417"/>
    </source>
</evidence>
<proteinExistence type="inferred from homology"/>
<protein>
    <recommendedName>
        <fullName evidence="3">Lipoyl-binding domain-containing protein</fullName>
    </recommendedName>
</protein>
<dbReference type="InterPro" id="IPR003016">
    <property type="entry name" value="2-oxoA_DH_lipoyl-BS"/>
</dbReference>
<dbReference type="AlphaFoldDB" id="A0A0P6X780"/>
<name>A0A0P6X780_9CHLR</name>
<dbReference type="GO" id="GO:0005737">
    <property type="term" value="C:cytoplasm"/>
    <property type="evidence" value="ECO:0007669"/>
    <property type="project" value="TreeGrafter"/>
</dbReference>
<dbReference type="PROSITE" id="PS00189">
    <property type="entry name" value="LIPOYL"/>
    <property type="match status" value="1"/>
</dbReference>
<dbReference type="OrthoDB" id="9796712at2"/>
<dbReference type="CDD" id="cd06848">
    <property type="entry name" value="GCS_H"/>
    <property type="match status" value="1"/>
</dbReference>
<evidence type="ECO:0000313" key="4">
    <source>
        <dbReference type="EMBL" id="KPL69998.1"/>
    </source>
</evidence>
<dbReference type="InterPro" id="IPR000089">
    <property type="entry name" value="Biotin_lipoyl"/>
</dbReference>
<dbReference type="EMBL" id="LGCL01000045">
    <property type="protein sequence ID" value="KPL69998.1"/>
    <property type="molecule type" value="Genomic_DNA"/>
</dbReference>
<comment type="caution">
    <text evidence="4">The sequence shown here is derived from an EMBL/GenBank/DDBJ whole genome shotgun (WGS) entry which is preliminary data.</text>
</comment>
<evidence type="ECO:0000259" key="3">
    <source>
        <dbReference type="PROSITE" id="PS50968"/>
    </source>
</evidence>
<reference evidence="4 5" key="1">
    <citation type="submission" date="2015-07" db="EMBL/GenBank/DDBJ databases">
        <title>Genome sequence of Ornatilinea apprima DSM 23815.</title>
        <authorList>
            <person name="Hemp J."/>
            <person name="Ward L.M."/>
            <person name="Pace L.A."/>
            <person name="Fischer W.W."/>
        </authorList>
    </citation>
    <scope>NUCLEOTIDE SEQUENCE [LARGE SCALE GENOMIC DNA]</scope>
    <source>
        <strain evidence="4 5">P3M-1</strain>
    </source>
</reference>
<dbReference type="SUPFAM" id="SSF51230">
    <property type="entry name" value="Single hybrid motif"/>
    <property type="match status" value="1"/>
</dbReference>
<dbReference type="Gene3D" id="2.40.50.100">
    <property type="match status" value="1"/>
</dbReference>
<organism evidence="4 5">
    <name type="scientific">Ornatilinea apprima</name>
    <dbReference type="NCBI Taxonomy" id="1134406"/>
    <lineage>
        <taxon>Bacteria</taxon>
        <taxon>Bacillati</taxon>
        <taxon>Chloroflexota</taxon>
        <taxon>Anaerolineae</taxon>
        <taxon>Anaerolineales</taxon>
        <taxon>Anaerolineaceae</taxon>
        <taxon>Ornatilinea</taxon>
    </lineage>
</organism>
<keyword evidence="5" id="KW-1185">Reference proteome</keyword>
<dbReference type="RefSeq" id="WP_075064471.1">
    <property type="nucleotide sequence ID" value="NZ_LGCL01000045.1"/>
</dbReference>
<dbReference type="PANTHER" id="PTHR11715">
    <property type="entry name" value="GLYCINE CLEAVAGE SYSTEM H PROTEIN"/>
    <property type="match status" value="1"/>
</dbReference>
<dbReference type="PANTHER" id="PTHR11715:SF3">
    <property type="entry name" value="GLYCINE CLEAVAGE SYSTEM H PROTEIN-RELATED"/>
    <property type="match status" value="1"/>
</dbReference>
<dbReference type="Pfam" id="PF01597">
    <property type="entry name" value="GCV_H"/>
    <property type="match status" value="1"/>
</dbReference>
<dbReference type="Proteomes" id="UP000050417">
    <property type="component" value="Unassembled WGS sequence"/>
</dbReference>
<dbReference type="InterPro" id="IPR033753">
    <property type="entry name" value="GCV_H/Fam206"/>
</dbReference>
<gene>
    <name evidence="4" type="ORF">ADN00_18190</name>
</gene>
<dbReference type="InterPro" id="IPR002930">
    <property type="entry name" value="GCV_H"/>
</dbReference>
<dbReference type="GO" id="GO:0009249">
    <property type="term" value="P:protein lipoylation"/>
    <property type="evidence" value="ECO:0007669"/>
    <property type="project" value="TreeGrafter"/>
</dbReference>
<dbReference type="GO" id="GO:0019464">
    <property type="term" value="P:glycine decarboxylation via glycine cleavage system"/>
    <property type="evidence" value="ECO:0007669"/>
    <property type="project" value="InterPro"/>
</dbReference>
<sequence length="149" mass="16656">MPEYLETQVDKFFFKVATDRLYSREGVWVKKEGASVQVGLTDYLQQLSGDIAFADVKPVGTEVTPGDEVASIETIKVDAVIHSPIHGKINLVNPKMQSEPEAINQDPYGEGWLCQLEVTDWEEDSVHLLAPDAYFVIMKAEAEEEAKKL</sequence>
<comment type="similarity">
    <text evidence="1">Belongs to the GcvH family.</text>
</comment>
<dbReference type="GO" id="GO:0005960">
    <property type="term" value="C:glycine cleavage complex"/>
    <property type="evidence" value="ECO:0007669"/>
    <property type="project" value="InterPro"/>
</dbReference>
<dbReference type="InterPro" id="IPR011053">
    <property type="entry name" value="Single_hybrid_motif"/>
</dbReference>
<dbReference type="PROSITE" id="PS50968">
    <property type="entry name" value="BIOTINYL_LIPOYL"/>
    <property type="match status" value="1"/>
</dbReference>
<dbReference type="PATRIC" id="fig|1134406.4.peg.2941"/>
<dbReference type="STRING" id="1134406.ADN00_18190"/>
<keyword evidence="2" id="KW-0450">Lipoyl</keyword>